<keyword evidence="2" id="KW-1185">Reference proteome</keyword>
<accession>W1DLQ2</accession>
<evidence type="ECO:0000313" key="1">
    <source>
        <dbReference type="EMBL" id="CDL09717.1"/>
    </source>
</evidence>
<organism evidence="1 2">
    <name type="scientific">Klebsiella pneumoniae IS43</name>
    <dbReference type="NCBI Taxonomy" id="1432552"/>
    <lineage>
        <taxon>Bacteria</taxon>
        <taxon>Pseudomonadati</taxon>
        <taxon>Pseudomonadota</taxon>
        <taxon>Gammaproteobacteria</taxon>
        <taxon>Enterobacterales</taxon>
        <taxon>Enterobacteriaceae</taxon>
        <taxon>Klebsiella/Raoultella group</taxon>
        <taxon>Klebsiella</taxon>
        <taxon>Klebsiella pneumoniae complex</taxon>
    </lineage>
</organism>
<protein>
    <submittedName>
        <fullName evidence="1">Choline-sulfatase</fullName>
        <ecNumber evidence="1">3.1.6.6</ecNumber>
    </submittedName>
</protein>
<dbReference type="GO" id="GO:0047753">
    <property type="term" value="F:choline-sulfatase activity"/>
    <property type="evidence" value="ECO:0007669"/>
    <property type="project" value="UniProtKB-EC"/>
</dbReference>
<evidence type="ECO:0000313" key="2">
    <source>
        <dbReference type="Proteomes" id="UP000019183"/>
    </source>
</evidence>
<dbReference type="AlphaFoldDB" id="W1DLQ2"/>
<sequence>MSPLLAHPEQAGLNALRPGSLYCYGMILYMDAQYTAKFRKLAGEKTPARSI</sequence>
<dbReference type="EMBL" id="CBWK010000395">
    <property type="protein sequence ID" value="CDL09717.1"/>
    <property type="molecule type" value="Genomic_DNA"/>
</dbReference>
<name>W1DLQ2_KLEPN</name>
<dbReference type="Proteomes" id="UP000019183">
    <property type="component" value="Unassembled WGS sequence"/>
</dbReference>
<proteinExistence type="predicted"/>
<comment type="caution">
    <text evidence="1">The sequence shown here is derived from an EMBL/GenBank/DDBJ whole genome shotgun (WGS) entry which is preliminary data.</text>
</comment>
<keyword evidence="1" id="KW-0378">Hydrolase</keyword>
<reference evidence="1" key="1">
    <citation type="submission" date="2013-10" db="EMBL/GenBank/DDBJ databases">
        <title>Antibiotic resistance diversity of beta-lactamase producers in the General Hospital Vienna.</title>
        <authorList>
            <person name="Barisic I."/>
            <person name="Mitteregger D."/>
            <person name="Hirschl A.M."/>
            <person name="Noehammer C."/>
            <person name="Wiesinger-Mayr H."/>
        </authorList>
    </citation>
    <scope>NUCLEOTIDE SEQUENCE [LARGE SCALE GENOMIC DNA]</scope>
    <source>
        <strain evidence="1">IS43</strain>
    </source>
</reference>
<dbReference type="EC" id="3.1.6.6" evidence="1"/>